<dbReference type="HOGENOM" id="CLU_1082071_0_0_1"/>
<keyword evidence="2" id="KW-1185">Reference proteome</keyword>
<protein>
    <submittedName>
        <fullName evidence="1">Uncharacterized protein</fullName>
    </submittedName>
</protein>
<sequence>MHDFLHELLTTHHPPSIANDWAISTARQLVSSKCDTLSQHFKPAPGTPVSEILHRFSLREVLSDAQTLAPTLFQILQQAGGMLSTSQDKPSRKHPDLVLATTLCMLEKAWNDHTSDFPTTMGYSLSYTQAITKIKQLGGECLMMMREIARSRAFMVIWDNLNIAFKVSEQCHDSKDHFDNGTTTTLLPLYNIEFGGLPLELLPSCDCQIPVLKFGAKDLLPTSEEVRRVEAGQLWHIQDILYKAFPSRLRSRPYSII</sequence>
<reference evidence="1 2" key="1">
    <citation type="submission" date="2014-04" db="EMBL/GenBank/DDBJ databases">
        <authorList>
            <consortium name="DOE Joint Genome Institute"/>
            <person name="Kuo A."/>
            <person name="Kohler A."/>
            <person name="Nagy L.G."/>
            <person name="Floudas D."/>
            <person name="Copeland A."/>
            <person name="Barry K.W."/>
            <person name="Cichocki N."/>
            <person name="Veneault-Fourrey C."/>
            <person name="LaButti K."/>
            <person name="Lindquist E.A."/>
            <person name="Lipzen A."/>
            <person name="Lundell T."/>
            <person name="Morin E."/>
            <person name="Murat C."/>
            <person name="Sun H."/>
            <person name="Tunlid A."/>
            <person name="Henrissat B."/>
            <person name="Grigoriev I.V."/>
            <person name="Hibbett D.S."/>
            <person name="Martin F."/>
            <person name="Nordberg H.P."/>
            <person name="Cantor M.N."/>
            <person name="Hua S.X."/>
        </authorList>
    </citation>
    <scope>NUCLEOTIDE SEQUENCE [LARGE SCALE GENOMIC DNA]</scope>
    <source>
        <strain evidence="1 2">LaAM-08-1</strain>
    </source>
</reference>
<dbReference type="OrthoDB" id="5424058at2759"/>
<proteinExistence type="predicted"/>
<dbReference type="STRING" id="1095629.A0A0C9YGB0"/>
<organism evidence="1 2">
    <name type="scientific">Laccaria amethystina LaAM-08-1</name>
    <dbReference type="NCBI Taxonomy" id="1095629"/>
    <lineage>
        <taxon>Eukaryota</taxon>
        <taxon>Fungi</taxon>
        <taxon>Dikarya</taxon>
        <taxon>Basidiomycota</taxon>
        <taxon>Agaricomycotina</taxon>
        <taxon>Agaricomycetes</taxon>
        <taxon>Agaricomycetidae</taxon>
        <taxon>Agaricales</taxon>
        <taxon>Agaricineae</taxon>
        <taxon>Hydnangiaceae</taxon>
        <taxon>Laccaria</taxon>
    </lineage>
</organism>
<accession>A0A0C9YGB0</accession>
<dbReference type="EMBL" id="KN838549">
    <property type="protein sequence ID" value="KIK07043.1"/>
    <property type="molecule type" value="Genomic_DNA"/>
</dbReference>
<dbReference type="AlphaFoldDB" id="A0A0C9YGB0"/>
<evidence type="ECO:0000313" key="1">
    <source>
        <dbReference type="EMBL" id="KIK07043.1"/>
    </source>
</evidence>
<reference evidence="2" key="2">
    <citation type="submission" date="2015-01" db="EMBL/GenBank/DDBJ databases">
        <title>Evolutionary Origins and Diversification of the Mycorrhizal Mutualists.</title>
        <authorList>
            <consortium name="DOE Joint Genome Institute"/>
            <consortium name="Mycorrhizal Genomics Consortium"/>
            <person name="Kohler A."/>
            <person name="Kuo A."/>
            <person name="Nagy L.G."/>
            <person name="Floudas D."/>
            <person name="Copeland A."/>
            <person name="Barry K.W."/>
            <person name="Cichocki N."/>
            <person name="Veneault-Fourrey C."/>
            <person name="LaButti K."/>
            <person name="Lindquist E.A."/>
            <person name="Lipzen A."/>
            <person name="Lundell T."/>
            <person name="Morin E."/>
            <person name="Murat C."/>
            <person name="Riley R."/>
            <person name="Ohm R."/>
            <person name="Sun H."/>
            <person name="Tunlid A."/>
            <person name="Henrissat B."/>
            <person name="Grigoriev I.V."/>
            <person name="Hibbett D.S."/>
            <person name="Martin F."/>
        </authorList>
    </citation>
    <scope>NUCLEOTIDE SEQUENCE [LARGE SCALE GENOMIC DNA]</scope>
    <source>
        <strain evidence="2">LaAM-08-1</strain>
    </source>
</reference>
<evidence type="ECO:0000313" key="2">
    <source>
        <dbReference type="Proteomes" id="UP000054477"/>
    </source>
</evidence>
<name>A0A0C9YGB0_9AGAR</name>
<dbReference type="Proteomes" id="UP000054477">
    <property type="component" value="Unassembled WGS sequence"/>
</dbReference>
<gene>
    <name evidence="1" type="ORF">K443DRAFT_2541</name>
</gene>